<dbReference type="AlphaFoldDB" id="A0A1I2CP83"/>
<evidence type="ECO:0000256" key="1">
    <source>
        <dbReference type="ARBA" id="ARBA00001947"/>
    </source>
</evidence>
<dbReference type="FunFam" id="3.20.20.140:FF:000174">
    <property type="entry name" value="Dihydropyrimidinase-related protein 2"/>
    <property type="match status" value="1"/>
</dbReference>
<reference evidence="7 8" key="1">
    <citation type="submission" date="2016-10" db="EMBL/GenBank/DDBJ databases">
        <authorList>
            <person name="de Groot N.N."/>
        </authorList>
    </citation>
    <scope>NUCLEOTIDE SEQUENCE [LARGE SCALE GENOMIC DNA]</scope>
    <source>
        <strain evidence="7 8">DSM 23995</strain>
    </source>
</reference>
<keyword evidence="4" id="KW-0378">Hydrolase</keyword>
<accession>A0A1I2CP83</accession>
<evidence type="ECO:0000259" key="6">
    <source>
        <dbReference type="Pfam" id="PF01979"/>
    </source>
</evidence>
<comment type="cofactor">
    <cofactor evidence="1">
        <name>Zn(2+)</name>
        <dbReference type="ChEBI" id="CHEBI:29105"/>
    </cofactor>
</comment>
<name>A0A1I2CP83_9BACI</name>
<sequence length="472" mass="52471">MGLLIKNGTIVTAVDEFVGDIFIEGEKINAIGKELNIEADQVMDAKGKYVLPGGIDQHVHYSFDFKGERVRGFETSNAAIAGGTTTVIEFVNQEQGKGIAETIEQYDKEEVSKYAMADYSFHGVICDPRDEVFEEIQSLPEKGITTVKLFMAYKGLPFHSDDESIYKALRASRDAGVTVMVHAENADVIDTLQKECVEAGNTSPYYHAVSRPPLVEVEATQRAINLAKMADAPIYIVHVTAKEVMESIREAHNEGYPIYGETCTHYLVLDKEDLAKPNFEGAKYVCSPALRSEKDRTALWEAINKGWLNAVSSDHCGFNWKTQKHMGIHDFTNIPNGSPGVQDRLEILWTYGVNKGIISKQRLVDLFSTTPAKNNGLIQKGHLGVGYDADIVIYDPDHRRIISNDNSLHGVDYNTYEGMTVEGRVKDVFLRGKRVVSDGQFIGEYGDGKFLHSEPYGLCYEGQEKKETSTSS</sequence>
<dbReference type="RefSeq" id="WP_091660181.1">
    <property type="nucleotide sequence ID" value="NZ_FONT01000003.1"/>
</dbReference>
<dbReference type="InterPro" id="IPR011778">
    <property type="entry name" value="Hydantoinase/dihydroPyrase"/>
</dbReference>
<dbReference type="OrthoDB" id="9765462at2"/>
<evidence type="ECO:0000313" key="7">
    <source>
        <dbReference type="EMBL" id="SFE70121.1"/>
    </source>
</evidence>
<evidence type="ECO:0000256" key="4">
    <source>
        <dbReference type="ARBA" id="ARBA00022801"/>
    </source>
</evidence>
<evidence type="ECO:0000256" key="2">
    <source>
        <dbReference type="ARBA" id="ARBA00008829"/>
    </source>
</evidence>
<dbReference type="PANTHER" id="PTHR11647:SF1">
    <property type="entry name" value="COLLAPSIN RESPONSE MEDIATOR PROTEIN"/>
    <property type="match status" value="1"/>
</dbReference>
<dbReference type="Gene3D" id="3.20.20.140">
    <property type="entry name" value="Metal-dependent hydrolases"/>
    <property type="match status" value="1"/>
</dbReference>
<dbReference type="GO" id="GO:0046872">
    <property type="term" value="F:metal ion binding"/>
    <property type="evidence" value="ECO:0007669"/>
    <property type="project" value="UniProtKB-KW"/>
</dbReference>
<evidence type="ECO:0000256" key="5">
    <source>
        <dbReference type="PIRSR" id="PIRSR611778-50"/>
    </source>
</evidence>
<evidence type="ECO:0000256" key="3">
    <source>
        <dbReference type="ARBA" id="ARBA00022723"/>
    </source>
</evidence>
<dbReference type="CDD" id="cd01314">
    <property type="entry name" value="D-HYD"/>
    <property type="match status" value="1"/>
</dbReference>
<dbReference type="PANTHER" id="PTHR11647">
    <property type="entry name" value="HYDRANTOINASE/DIHYDROPYRIMIDINASE FAMILY MEMBER"/>
    <property type="match status" value="1"/>
</dbReference>
<dbReference type="Proteomes" id="UP000199516">
    <property type="component" value="Unassembled WGS sequence"/>
</dbReference>
<keyword evidence="8" id="KW-1185">Reference proteome</keyword>
<feature type="modified residue" description="N6-carboxylysine" evidence="5">
    <location>
        <position position="148"/>
    </location>
</feature>
<organism evidence="7 8">
    <name type="scientific">Alteribacillus iranensis</name>
    <dbReference type="NCBI Taxonomy" id="930128"/>
    <lineage>
        <taxon>Bacteria</taxon>
        <taxon>Bacillati</taxon>
        <taxon>Bacillota</taxon>
        <taxon>Bacilli</taxon>
        <taxon>Bacillales</taxon>
        <taxon>Bacillaceae</taxon>
        <taxon>Alteribacillus</taxon>
    </lineage>
</organism>
<dbReference type="InterPro" id="IPR050378">
    <property type="entry name" value="Metallo-dep_Hydrolases_sf"/>
</dbReference>
<evidence type="ECO:0000313" key="8">
    <source>
        <dbReference type="Proteomes" id="UP000199516"/>
    </source>
</evidence>
<protein>
    <submittedName>
        <fullName evidence="7">Dihydropyrimidinase</fullName>
    </submittedName>
</protein>
<dbReference type="GO" id="GO:0005829">
    <property type="term" value="C:cytosol"/>
    <property type="evidence" value="ECO:0007669"/>
    <property type="project" value="TreeGrafter"/>
</dbReference>
<dbReference type="InterPro" id="IPR032466">
    <property type="entry name" value="Metal_Hydrolase"/>
</dbReference>
<dbReference type="STRING" id="930128.SAMN05192532_103121"/>
<dbReference type="GO" id="GO:0016812">
    <property type="term" value="F:hydrolase activity, acting on carbon-nitrogen (but not peptide) bonds, in cyclic amides"/>
    <property type="evidence" value="ECO:0007669"/>
    <property type="project" value="TreeGrafter"/>
</dbReference>
<feature type="domain" description="Amidohydrolase-related" evidence="6">
    <location>
        <begin position="49"/>
        <end position="435"/>
    </location>
</feature>
<dbReference type="Gene3D" id="2.30.40.10">
    <property type="entry name" value="Urease, subunit C, domain 1"/>
    <property type="match status" value="1"/>
</dbReference>
<proteinExistence type="inferred from homology"/>
<dbReference type="InterPro" id="IPR006680">
    <property type="entry name" value="Amidohydro-rel"/>
</dbReference>
<gene>
    <name evidence="7" type="ORF">SAMN05192532_103121</name>
</gene>
<dbReference type="Pfam" id="PF01979">
    <property type="entry name" value="Amidohydro_1"/>
    <property type="match status" value="1"/>
</dbReference>
<comment type="similarity">
    <text evidence="2">Belongs to the metallo-dependent hydrolases superfamily. Hydantoinase/dihydropyrimidinase family.</text>
</comment>
<dbReference type="SUPFAM" id="SSF51556">
    <property type="entry name" value="Metallo-dependent hydrolases"/>
    <property type="match status" value="1"/>
</dbReference>
<keyword evidence="3" id="KW-0479">Metal-binding</keyword>
<dbReference type="EMBL" id="FONT01000003">
    <property type="protein sequence ID" value="SFE70121.1"/>
    <property type="molecule type" value="Genomic_DNA"/>
</dbReference>
<dbReference type="NCBIfam" id="TIGR02033">
    <property type="entry name" value="D-hydantoinase"/>
    <property type="match status" value="1"/>
</dbReference>
<comment type="PTM">
    <text evidence="5">Carbamylation allows a single lysine to coordinate two divalent metal cations.</text>
</comment>
<dbReference type="SUPFAM" id="SSF51338">
    <property type="entry name" value="Composite domain of metallo-dependent hydrolases"/>
    <property type="match status" value="1"/>
</dbReference>
<dbReference type="InterPro" id="IPR011059">
    <property type="entry name" value="Metal-dep_hydrolase_composite"/>
</dbReference>